<dbReference type="GO" id="GO:0031071">
    <property type="term" value="F:cysteine desulfurase activity"/>
    <property type="evidence" value="ECO:0007669"/>
    <property type="project" value="UniProtKB-EC"/>
</dbReference>
<evidence type="ECO:0000256" key="5">
    <source>
        <dbReference type="ARBA" id="ARBA00022679"/>
    </source>
</evidence>
<organism evidence="12 13">
    <name type="scientific">Blastomonas natatoria</name>
    <dbReference type="NCBI Taxonomy" id="34015"/>
    <lineage>
        <taxon>Bacteria</taxon>
        <taxon>Pseudomonadati</taxon>
        <taxon>Pseudomonadota</taxon>
        <taxon>Alphaproteobacteria</taxon>
        <taxon>Sphingomonadales</taxon>
        <taxon>Sphingomonadaceae</taxon>
        <taxon>Blastomonas</taxon>
    </lineage>
</organism>
<dbReference type="Proteomes" id="UP000248014">
    <property type="component" value="Unassembled WGS sequence"/>
</dbReference>
<keyword evidence="9" id="KW-0411">Iron-sulfur</keyword>
<dbReference type="Gene3D" id="1.10.260.50">
    <property type="match status" value="1"/>
</dbReference>
<accession>A0A2V3URC4</accession>
<keyword evidence="13" id="KW-1185">Reference proteome</keyword>
<dbReference type="InterPro" id="IPR000192">
    <property type="entry name" value="Aminotrans_V_dom"/>
</dbReference>
<dbReference type="OrthoDB" id="9804366at2"/>
<comment type="catalytic activity">
    <reaction evidence="10">
        <text>(sulfur carrier)-H + L-cysteine = (sulfur carrier)-SH + L-alanine</text>
        <dbReference type="Rhea" id="RHEA:43892"/>
        <dbReference type="Rhea" id="RHEA-COMP:14737"/>
        <dbReference type="Rhea" id="RHEA-COMP:14739"/>
        <dbReference type="ChEBI" id="CHEBI:29917"/>
        <dbReference type="ChEBI" id="CHEBI:35235"/>
        <dbReference type="ChEBI" id="CHEBI:57972"/>
        <dbReference type="ChEBI" id="CHEBI:64428"/>
        <dbReference type="EC" id="2.8.1.7"/>
    </reaction>
</comment>
<comment type="caution">
    <text evidence="12">The sequence shown here is derived from an EMBL/GenBank/DDBJ whole genome shotgun (WGS) entry which is preliminary data.</text>
</comment>
<protein>
    <recommendedName>
        <fullName evidence="4">Cysteine desulfurase</fullName>
    </recommendedName>
</protein>
<sequence length="361" mass="37504">MNAPRIYLDHAATTPVLAEARAAMIAGIERWANPSSPHGDGRAARAALEEARRQIAGALGWDGEVILASGASEAIALAMTAGKADGWIVSPTEHDAVLRLTNRIPAGRSLMRLAVDLDGRLVMASLSRALETCGGRPLVVVQSVNSETGVIQDNAAITAMAREAGALTLCDASQSAGKMPLPDADMIVVSAHKLGGPPGIGALLVRDLGLLDPSGGQEKGYRGGTENVPAAMGFAAALTQARYWIDRAADLRHQLDSAIRAAGGEVVAQNAPRLPSIGSYRMPGVAANAQLIQFDLAGVSVSAGSACSSGTLKTSAVLTAMGWDDKAAGEVVRASFGPSTTRAHVYRFIELWREMAARARR</sequence>
<proteinExistence type="inferred from homology"/>
<evidence type="ECO:0000256" key="4">
    <source>
        <dbReference type="ARBA" id="ARBA00013558"/>
    </source>
</evidence>
<reference evidence="12 13" key="1">
    <citation type="submission" date="2018-05" db="EMBL/GenBank/DDBJ databases">
        <title>Genomic Encyclopedia of Type Strains, Phase IV (KMG-IV): sequencing the most valuable type-strain genomes for metagenomic binning, comparative biology and taxonomic classification.</title>
        <authorList>
            <person name="Goeker M."/>
        </authorList>
    </citation>
    <scope>NUCLEOTIDE SEQUENCE [LARGE SCALE GENOMIC DNA]</scope>
    <source>
        <strain evidence="12 13">DSM 3183</strain>
    </source>
</reference>
<dbReference type="RefSeq" id="WP_110300086.1">
    <property type="nucleotide sequence ID" value="NZ_QJJM01000016.1"/>
</dbReference>
<dbReference type="InterPro" id="IPR015421">
    <property type="entry name" value="PyrdxlP-dep_Trfase_major"/>
</dbReference>
<dbReference type="Gene3D" id="3.90.1150.10">
    <property type="entry name" value="Aspartate Aminotransferase, domain 1"/>
    <property type="match status" value="1"/>
</dbReference>
<dbReference type="GO" id="GO:0046872">
    <property type="term" value="F:metal ion binding"/>
    <property type="evidence" value="ECO:0007669"/>
    <property type="project" value="UniProtKB-KW"/>
</dbReference>
<keyword evidence="6" id="KW-0479">Metal-binding</keyword>
<dbReference type="PIRSF" id="PIRSF005572">
    <property type="entry name" value="NifS"/>
    <property type="match status" value="1"/>
</dbReference>
<evidence type="ECO:0000256" key="9">
    <source>
        <dbReference type="ARBA" id="ARBA00023014"/>
    </source>
</evidence>
<evidence type="ECO:0000313" key="12">
    <source>
        <dbReference type="EMBL" id="PXW69553.1"/>
    </source>
</evidence>
<dbReference type="Gene3D" id="3.40.640.10">
    <property type="entry name" value="Type I PLP-dependent aspartate aminotransferase-like (Major domain)"/>
    <property type="match status" value="1"/>
</dbReference>
<dbReference type="PANTHER" id="PTHR11601:SF34">
    <property type="entry name" value="CYSTEINE DESULFURASE"/>
    <property type="match status" value="1"/>
</dbReference>
<keyword evidence="7" id="KW-0663">Pyridoxal phosphate</keyword>
<comment type="function">
    <text evidence="2">Catalyzes the removal of elemental sulfur atoms from cysteine to produce alanine. Seems to participate in the biosynthesis of the nitrogenase metalloclusters by providing the inorganic sulfur required for the Fe-S core formation.</text>
</comment>
<gene>
    <name evidence="12" type="ORF">C7451_11672</name>
</gene>
<feature type="domain" description="Aminotransferase class V" evidence="11">
    <location>
        <begin position="6"/>
        <end position="348"/>
    </location>
</feature>
<evidence type="ECO:0000256" key="3">
    <source>
        <dbReference type="ARBA" id="ARBA00006490"/>
    </source>
</evidence>
<evidence type="ECO:0000313" key="13">
    <source>
        <dbReference type="Proteomes" id="UP000248014"/>
    </source>
</evidence>
<keyword evidence="5" id="KW-0808">Transferase</keyword>
<dbReference type="Pfam" id="PF00266">
    <property type="entry name" value="Aminotran_5"/>
    <property type="match status" value="1"/>
</dbReference>
<dbReference type="InterPro" id="IPR015424">
    <property type="entry name" value="PyrdxlP-dep_Trfase"/>
</dbReference>
<name>A0A2V3URC4_9SPHN</name>
<comment type="cofactor">
    <cofactor evidence="1">
        <name>pyridoxal 5'-phosphate</name>
        <dbReference type="ChEBI" id="CHEBI:597326"/>
    </cofactor>
</comment>
<dbReference type="PANTHER" id="PTHR11601">
    <property type="entry name" value="CYSTEINE DESULFURYLASE FAMILY MEMBER"/>
    <property type="match status" value="1"/>
</dbReference>
<dbReference type="AlphaFoldDB" id="A0A2V3URC4"/>
<keyword evidence="8" id="KW-0408">Iron</keyword>
<evidence type="ECO:0000256" key="10">
    <source>
        <dbReference type="ARBA" id="ARBA00050776"/>
    </source>
</evidence>
<evidence type="ECO:0000259" key="11">
    <source>
        <dbReference type="Pfam" id="PF00266"/>
    </source>
</evidence>
<dbReference type="SUPFAM" id="SSF53383">
    <property type="entry name" value="PLP-dependent transferases"/>
    <property type="match status" value="1"/>
</dbReference>
<evidence type="ECO:0000256" key="7">
    <source>
        <dbReference type="ARBA" id="ARBA00022898"/>
    </source>
</evidence>
<evidence type="ECO:0000256" key="2">
    <source>
        <dbReference type="ARBA" id="ARBA00003120"/>
    </source>
</evidence>
<dbReference type="InterPro" id="IPR016454">
    <property type="entry name" value="Cysteine_dSase"/>
</dbReference>
<dbReference type="GO" id="GO:0051536">
    <property type="term" value="F:iron-sulfur cluster binding"/>
    <property type="evidence" value="ECO:0007669"/>
    <property type="project" value="UniProtKB-KW"/>
</dbReference>
<dbReference type="EMBL" id="QJJM01000016">
    <property type="protein sequence ID" value="PXW69553.1"/>
    <property type="molecule type" value="Genomic_DNA"/>
</dbReference>
<comment type="similarity">
    <text evidence="3">Belongs to the class-V pyridoxal-phosphate-dependent aminotransferase family. NifS/IscS subfamily.</text>
</comment>
<evidence type="ECO:0000256" key="1">
    <source>
        <dbReference type="ARBA" id="ARBA00001933"/>
    </source>
</evidence>
<evidence type="ECO:0000256" key="8">
    <source>
        <dbReference type="ARBA" id="ARBA00023004"/>
    </source>
</evidence>
<evidence type="ECO:0000256" key="6">
    <source>
        <dbReference type="ARBA" id="ARBA00022723"/>
    </source>
</evidence>
<dbReference type="InterPro" id="IPR015422">
    <property type="entry name" value="PyrdxlP-dep_Trfase_small"/>
</dbReference>